<feature type="signal peptide" evidence="1">
    <location>
        <begin position="1"/>
        <end position="29"/>
    </location>
</feature>
<dbReference type="HOGENOM" id="CLU_140414_0_0_4"/>
<dbReference type="Pfam" id="PF16743">
    <property type="entry name" value="PliI"/>
    <property type="match status" value="1"/>
</dbReference>
<dbReference type="AlphaFoldDB" id="B2AJU3"/>
<dbReference type="KEGG" id="cti:pRALTA_0070"/>
<evidence type="ECO:0000256" key="1">
    <source>
        <dbReference type="SAM" id="SignalP"/>
    </source>
</evidence>
<gene>
    <name evidence="2" type="ordered locus">pRALTA_0070</name>
</gene>
<sequence>MPKEDSVKKGVLICCAAASVGFAGLPAMAKDGVAITLPDQRVAVLSEGDLEAASMGSYSVAVFKDAQLLHFDAGAVFSRNGTIFRDDGKLRAKFADITGDGIQALVLSKLTAGSGKYLEVDALRIDAGSVRLLTRVQTDTHHDEIAELKAACRRGACSPK</sequence>
<dbReference type="BioCyc" id="CTAI977880:RALTA_RS26925-MONOMER"/>
<keyword evidence="3" id="KW-1185">Reference proteome</keyword>
<dbReference type="eggNOG" id="ENOG5032YNQ">
    <property type="taxonomic scope" value="Bacteria"/>
</dbReference>
<feature type="chain" id="PRO_5002775593" evidence="1">
    <location>
        <begin position="30"/>
        <end position="160"/>
    </location>
</feature>
<proteinExistence type="predicted"/>
<dbReference type="CDD" id="cd09632">
    <property type="entry name" value="PliI_like"/>
    <property type="match status" value="1"/>
</dbReference>
<dbReference type="InterPro" id="IPR038643">
    <property type="entry name" value="PliI_sf"/>
</dbReference>
<organism evidence="2 3">
    <name type="scientific">Cupriavidus taiwanensis (strain DSM 17343 / BCRC 17206 / CCUG 44338 / CIP 107171 / LMG 19424 / R1)</name>
    <name type="common">Ralstonia taiwanensis (strain LMG 19424)</name>
    <dbReference type="NCBI Taxonomy" id="977880"/>
    <lineage>
        <taxon>Bacteria</taxon>
        <taxon>Pseudomonadati</taxon>
        <taxon>Pseudomonadota</taxon>
        <taxon>Betaproteobacteria</taxon>
        <taxon>Burkholderiales</taxon>
        <taxon>Burkholderiaceae</taxon>
        <taxon>Cupriavidus</taxon>
    </lineage>
</organism>
<keyword evidence="2" id="KW-0614">Plasmid</keyword>
<reference evidence="2 3" key="1">
    <citation type="journal article" date="2008" name="Genome Res.">
        <title>Genome sequence of the beta-rhizobium Cupriavidus taiwanensis and comparative genomics of rhizobia.</title>
        <authorList>
            <person name="Amadou C."/>
            <person name="Pascal G."/>
            <person name="Mangenot S."/>
            <person name="Glew M."/>
            <person name="Bontemps C."/>
            <person name="Capela D."/>
            <person name="Carrere S."/>
            <person name="Cruveiller S."/>
            <person name="Dossat C."/>
            <person name="Lajus A."/>
            <person name="Marchetti M."/>
            <person name="Poinsot V."/>
            <person name="Rouy Z."/>
            <person name="Servin B."/>
            <person name="Saad M."/>
            <person name="Schenowitz C."/>
            <person name="Barbe V."/>
            <person name="Batut J."/>
            <person name="Medigue C."/>
            <person name="Masson-Boivin C."/>
        </authorList>
    </citation>
    <scope>NUCLEOTIDE SEQUENCE [LARGE SCALE GENOMIC DNA]</scope>
    <source>
        <strain evidence="3">DSM 17343 / BCRC 17206 / CCUG 44338 / CIP 107171 / LMG 19424 / R1</strain>
    </source>
</reference>
<keyword evidence="1" id="KW-0732">Signal</keyword>
<dbReference type="EMBL" id="CU633751">
    <property type="protein sequence ID" value="CAP63770.1"/>
    <property type="molecule type" value="Genomic_DNA"/>
</dbReference>
<evidence type="ECO:0000313" key="3">
    <source>
        <dbReference type="Proteomes" id="UP000001692"/>
    </source>
</evidence>
<protein>
    <submittedName>
        <fullName evidence="2">Uncharacterized protein</fullName>
    </submittedName>
</protein>
<accession>B2AJU3</accession>
<dbReference type="Proteomes" id="UP000001692">
    <property type="component" value="Plasmid pRALTA"/>
</dbReference>
<dbReference type="Gene3D" id="2.40.128.460">
    <property type="entry name" value="Periplasmic lysozyme inhibitor of I-type lysozyme"/>
    <property type="match status" value="1"/>
</dbReference>
<evidence type="ECO:0000313" key="2">
    <source>
        <dbReference type="EMBL" id="CAP63770.1"/>
    </source>
</evidence>
<geneLocation type="plasmid" evidence="2 3">
    <name>pRALTA</name>
</geneLocation>
<dbReference type="InterPro" id="IPR031948">
    <property type="entry name" value="PliI"/>
</dbReference>
<name>B2AJU3_CUPTR</name>